<dbReference type="EMBL" id="LFOD01000025">
    <property type="protein sequence ID" value="KMV15955.1"/>
    <property type="molecule type" value="Genomic_DNA"/>
</dbReference>
<comment type="caution">
    <text evidence="2">The sequence shown here is derived from an EMBL/GenBank/DDBJ whole genome shotgun (WGS) entry which is preliminary data.</text>
</comment>
<evidence type="ECO:0008006" key="4">
    <source>
        <dbReference type="Google" id="ProtNLM"/>
    </source>
</evidence>
<keyword evidence="1" id="KW-1133">Transmembrane helix</keyword>
<dbReference type="RefSeq" id="WP_048896215.1">
    <property type="nucleotide sequence ID" value="NZ_LFOD01000025.1"/>
</dbReference>
<keyword evidence="1" id="KW-0812">Transmembrane</keyword>
<feature type="transmembrane region" description="Helical" evidence="1">
    <location>
        <begin position="84"/>
        <end position="101"/>
    </location>
</feature>
<gene>
    <name evidence="2" type="ORF">ACT17_22960</name>
</gene>
<dbReference type="AlphaFoldDB" id="A0A0J8U686"/>
<sequence length="126" mass="14079">MSAPTTFSASERLRAAGIVAGYSKTSIVRLTEREHAALALTQVHNDADGHTYRMWRRVGSAIQLFLYLPTAMLVALFLVNPRMVTFLAALAMAGMEVGIQVRRRRISRMTIARAEHPAGKGRRRER</sequence>
<proteinExistence type="predicted"/>
<evidence type="ECO:0000313" key="2">
    <source>
        <dbReference type="EMBL" id="KMV15955.1"/>
    </source>
</evidence>
<feature type="transmembrane region" description="Helical" evidence="1">
    <location>
        <begin position="58"/>
        <end position="78"/>
    </location>
</feature>
<organism evidence="2 3">
    <name type="scientific">Mycolicibacterium conceptionense</name>
    <dbReference type="NCBI Taxonomy" id="451644"/>
    <lineage>
        <taxon>Bacteria</taxon>
        <taxon>Bacillati</taxon>
        <taxon>Actinomycetota</taxon>
        <taxon>Actinomycetes</taxon>
        <taxon>Mycobacteriales</taxon>
        <taxon>Mycobacteriaceae</taxon>
        <taxon>Mycolicibacterium</taxon>
    </lineage>
</organism>
<accession>A0A0J8U686</accession>
<evidence type="ECO:0000313" key="3">
    <source>
        <dbReference type="Proteomes" id="UP000037594"/>
    </source>
</evidence>
<dbReference type="OrthoDB" id="9969739at2"/>
<name>A0A0J8U686_9MYCO</name>
<evidence type="ECO:0000256" key="1">
    <source>
        <dbReference type="SAM" id="Phobius"/>
    </source>
</evidence>
<reference evidence="2 3" key="1">
    <citation type="submission" date="2015-06" db="EMBL/GenBank/DDBJ databases">
        <title>Genome sequence of Mycobacterium conceptionense strain MLE.</title>
        <authorList>
            <person name="Greninger A.L."/>
            <person name="Cunningham G."/>
            <person name="Chiu C.Y."/>
            <person name="Miller S."/>
        </authorList>
    </citation>
    <scope>NUCLEOTIDE SEQUENCE [LARGE SCALE GENOMIC DNA]</scope>
    <source>
        <strain evidence="2 3">MLE</strain>
    </source>
</reference>
<dbReference type="PATRIC" id="fig|451644.5.peg.4741"/>
<protein>
    <recommendedName>
        <fullName evidence="4">Transmembrane protein</fullName>
    </recommendedName>
</protein>
<keyword evidence="1" id="KW-0472">Membrane</keyword>
<dbReference type="Proteomes" id="UP000037594">
    <property type="component" value="Unassembled WGS sequence"/>
</dbReference>